<keyword evidence="2" id="KW-1185">Reference proteome</keyword>
<dbReference type="EMBL" id="JALJOV010002111">
    <property type="protein sequence ID" value="KAK9834349.1"/>
    <property type="molecule type" value="Genomic_DNA"/>
</dbReference>
<organism evidence="1 2">
    <name type="scientific">Apatococcus fuscideae</name>
    <dbReference type="NCBI Taxonomy" id="2026836"/>
    <lineage>
        <taxon>Eukaryota</taxon>
        <taxon>Viridiplantae</taxon>
        <taxon>Chlorophyta</taxon>
        <taxon>core chlorophytes</taxon>
        <taxon>Trebouxiophyceae</taxon>
        <taxon>Chlorellales</taxon>
        <taxon>Chlorellaceae</taxon>
        <taxon>Apatococcus</taxon>
    </lineage>
</organism>
<reference evidence="1 2" key="1">
    <citation type="journal article" date="2024" name="Nat. Commun.">
        <title>Phylogenomics reveals the evolutionary origins of lichenization in chlorophyte algae.</title>
        <authorList>
            <person name="Puginier C."/>
            <person name="Libourel C."/>
            <person name="Otte J."/>
            <person name="Skaloud P."/>
            <person name="Haon M."/>
            <person name="Grisel S."/>
            <person name="Petersen M."/>
            <person name="Berrin J.G."/>
            <person name="Delaux P.M."/>
            <person name="Dal Grande F."/>
            <person name="Keller J."/>
        </authorList>
    </citation>
    <scope>NUCLEOTIDE SEQUENCE [LARGE SCALE GENOMIC DNA]</scope>
    <source>
        <strain evidence="1 2">SAG 2523</strain>
    </source>
</reference>
<dbReference type="Proteomes" id="UP001485043">
    <property type="component" value="Unassembled WGS sequence"/>
</dbReference>
<sequence>MLHGKGPHNDHFVAGDNSDAGLWRPLEGIILHEQTPYGCSQAMSKGATRSFDWQPPTDGPRPHLPCRQTGVVRLLMPNLSDPPPSKP</sequence>
<gene>
    <name evidence="1" type="ORF">WJX84_002807</name>
</gene>
<proteinExistence type="predicted"/>
<protein>
    <submittedName>
        <fullName evidence="1">Uncharacterized protein</fullName>
    </submittedName>
</protein>
<accession>A0AAW1RKP2</accession>
<evidence type="ECO:0000313" key="2">
    <source>
        <dbReference type="Proteomes" id="UP001485043"/>
    </source>
</evidence>
<comment type="caution">
    <text evidence="1">The sequence shown here is derived from an EMBL/GenBank/DDBJ whole genome shotgun (WGS) entry which is preliminary data.</text>
</comment>
<dbReference type="AlphaFoldDB" id="A0AAW1RKP2"/>
<evidence type="ECO:0000313" key="1">
    <source>
        <dbReference type="EMBL" id="KAK9834349.1"/>
    </source>
</evidence>
<name>A0AAW1RKP2_9CHLO</name>